<dbReference type="OrthoDB" id="6492388at2759"/>
<dbReference type="InterPro" id="IPR032675">
    <property type="entry name" value="LRR_dom_sf"/>
</dbReference>
<dbReference type="GO" id="GO:0005737">
    <property type="term" value="C:cytoplasm"/>
    <property type="evidence" value="ECO:0007669"/>
    <property type="project" value="TreeGrafter"/>
</dbReference>
<evidence type="ECO:0000313" key="7">
    <source>
        <dbReference type="Proteomes" id="UP000594260"/>
    </source>
</evidence>
<accession>A0A7M7M9Y1</accession>
<dbReference type="PROSITE" id="PS50021">
    <property type="entry name" value="CH"/>
    <property type="match status" value="1"/>
</dbReference>
<dbReference type="CTD" id="35041"/>
<dbReference type="Proteomes" id="UP000594260">
    <property type="component" value="Unplaced"/>
</dbReference>
<evidence type="ECO:0000259" key="5">
    <source>
        <dbReference type="PROSITE" id="PS50021"/>
    </source>
</evidence>
<feature type="compositionally biased region" description="Polar residues" evidence="3">
    <location>
        <begin position="722"/>
        <end position="742"/>
    </location>
</feature>
<feature type="compositionally biased region" description="Polar residues" evidence="3">
    <location>
        <begin position="377"/>
        <end position="411"/>
    </location>
</feature>
<reference evidence="6" key="1">
    <citation type="submission" date="2021-01" db="UniProtKB">
        <authorList>
            <consortium name="EnsemblMetazoa"/>
        </authorList>
    </citation>
    <scope>IDENTIFICATION</scope>
</reference>
<keyword evidence="7" id="KW-1185">Reference proteome</keyword>
<feature type="domain" description="Calponin-homology (CH)" evidence="5">
    <location>
        <begin position="573"/>
        <end position="687"/>
    </location>
</feature>
<feature type="region of interest" description="Disordered" evidence="3">
    <location>
        <begin position="313"/>
        <end position="342"/>
    </location>
</feature>
<name>A0A7M7M9Y1_VARDE</name>
<feature type="compositionally biased region" description="Pro residues" evidence="3">
    <location>
        <begin position="511"/>
        <end position="520"/>
    </location>
</feature>
<dbReference type="Pfam" id="PF00307">
    <property type="entry name" value="CH"/>
    <property type="match status" value="1"/>
</dbReference>
<keyword evidence="4" id="KW-0812">Transmembrane</keyword>
<evidence type="ECO:0000256" key="2">
    <source>
        <dbReference type="ARBA" id="ARBA00022737"/>
    </source>
</evidence>
<dbReference type="InterPro" id="IPR001611">
    <property type="entry name" value="Leu-rich_rpt"/>
</dbReference>
<evidence type="ECO:0000256" key="4">
    <source>
        <dbReference type="SAM" id="Phobius"/>
    </source>
</evidence>
<dbReference type="InterPro" id="IPR036872">
    <property type="entry name" value="CH_dom_sf"/>
</dbReference>
<feature type="region of interest" description="Disordered" evidence="3">
    <location>
        <begin position="1"/>
        <end position="33"/>
    </location>
</feature>
<dbReference type="SUPFAM" id="SSF47576">
    <property type="entry name" value="Calponin-homology domain, CH-domain"/>
    <property type="match status" value="1"/>
</dbReference>
<dbReference type="InParanoid" id="A0A7M7M9Y1"/>
<dbReference type="Gene3D" id="1.10.418.10">
    <property type="entry name" value="Calponin-like domain"/>
    <property type="match status" value="1"/>
</dbReference>
<dbReference type="KEGG" id="vde:111250160"/>
<evidence type="ECO:0000256" key="3">
    <source>
        <dbReference type="SAM" id="MobiDB-lite"/>
    </source>
</evidence>
<dbReference type="RefSeq" id="XP_022660695.1">
    <property type="nucleotide sequence ID" value="XM_022804960.1"/>
</dbReference>
<dbReference type="AlphaFoldDB" id="A0A7M7M9Y1"/>
<feature type="compositionally biased region" description="Basic and acidic residues" evidence="3">
    <location>
        <begin position="330"/>
        <end position="342"/>
    </location>
</feature>
<feature type="region of interest" description="Disordered" evidence="3">
    <location>
        <begin position="802"/>
        <end position="825"/>
    </location>
</feature>
<keyword evidence="4" id="KW-1133">Transmembrane helix</keyword>
<dbReference type="SMART" id="SM00033">
    <property type="entry name" value="CH"/>
    <property type="match status" value="1"/>
</dbReference>
<feature type="compositionally biased region" description="Polar residues" evidence="3">
    <location>
        <begin position="1"/>
        <end position="12"/>
    </location>
</feature>
<dbReference type="PROSITE" id="PS51450">
    <property type="entry name" value="LRR"/>
    <property type="match status" value="2"/>
</dbReference>
<feature type="region of interest" description="Disordered" evidence="3">
    <location>
        <begin position="377"/>
        <end position="449"/>
    </location>
</feature>
<feature type="region of interest" description="Disordered" evidence="3">
    <location>
        <begin position="1054"/>
        <end position="1115"/>
    </location>
</feature>
<feature type="compositionally biased region" description="Polar residues" evidence="3">
    <location>
        <begin position="802"/>
        <end position="811"/>
    </location>
</feature>
<evidence type="ECO:0000313" key="6">
    <source>
        <dbReference type="EnsemblMetazoa" id="XP_022660695"/>
    </source>
</evidence>
<dbReference type="SMART" id="SM00364">
    <property type="entry name" value="LRR_BAC"/>
    <property type="match status" value="6"/>
</dbReference>
<feature type="compositionally biased region" description="Basic and acidic residues" evidence="3">
    <location>
        <begin position="946"/>
        <end position="955"/>
    </location>
</feature>
<dbReference type="SUPFAM" id="SSF52058">
    <property type="entry name" value="L domain-like"/>
    <property type="match status" value="1"/>
</dbReference>
<feature type="region of interest" description="Disordered" evidence="3">
    <location>
        <begin position="925"/>
        <end position="966"/>
    </location>
</feature>
<feature type="compositionally biased region" description="Polar residues" evidence="3">
    <location>
        <begin position="1065"/>
        <end position="1083"/>
    </location>
</feature>
<dbReference type="PANTHER" id="PTHR48051">
    <property type="match status" value="1"/>
</dbReference>
<keyword evidence="4" id="KW-0472">Membrane</keyword>
<feature type="region of interest" description="Disordered" evidence="3">
    <location>
        <begin position="690"/>
        <end position="761"/>
    </location>
</feature>
<feature type="region of interest" description="Disordered" evidence="3">
    <location>
        <begin position="497"/>
        <end position="568"/>
    </location>
</feature>
<dbReference type="GeneID" id="111250160"/>
<feature type="compositionally biased region" description="Polar residues" evidence="3">
    <location>
        <begin position="20"/>
        <end position="33"/>
    </location>
</feature>
<dbReference type="EnsemblMetazoa" id="XM_022804960">
    <property type="protein sequence ID" value="XP_022660695"/>
    <property type="gene ID" value="LOC111250160"/>
</dbReference>
<dbReference type="SMART" id="SM00369">
    <property type="entry name" value="LRR_TYP"/>
    <property type="match status" value="5"/>
</dbReference>
<organism evidence="6 7">
    <name type="scientific">Varroa destructor</name>
    <name type="common">Honeybee mite</name>
    <dbReference type="NCBI Taxonomy" id="109461"/>
    <lineage>
        <taxon>Eukaryota</taxon>
        <taxon>Metazoa</taxon>
        <taxon>Ecdysozoa</taxon>
        <taxon>Arthropoda</taxon>
        <taxon>Chelicerata</taxon>
        <taxon>Arachnida</taxon>
        <taxon>Acari</taxon>
        <taxon>Parasitiformes</taxon>
        <taxon>Mesostigmata</taxon>
        <taxon>Gamasina</taxon>
        <taxon>Dermanyssoidea</taxon>
        <taxon>Varroidae</taxon>
        <taxon>Varroa</taxon>
    </lineage>
</organism>
<feature type="compositionally biased region" description="Low complexity" evidence="3">
    <location>
        <begin position="541"/>
        <end position="550"/>
    </location>
</feature>
<dbReference type="InterPro" id="IPR050216">
    <property type="entry name" value="LRR_domain-containing"/>
</dbReference>
<feature type="region of interest" description="Disordered" evidence="3">
    <location>
        <begin position="270"/>
        <end position="295"/>
    </location>
</feature>
<feature type="compositionally biased region" description="Polar residues" evidence="3">
    <location>
        <begin position="319"/>
        <end position="329"/>
    </location>
</feature>
<sequence length="1115" mass="121556">MGTQFEHSSPSATLHPHHNASVTATTSSGSQAPQIKLDKTLEEATETGVLRLNGRKLKEISLKLQSLPKYDITDTIVTDLSKNRLNELPSFVCELYQLTELSLYSNLLRSLPSDESLLTLQHLTYLNLSKNQISVIPQALCFLPKLQVLIVSHNRLCSLPEELGRMTSLYDLDVSCNEISFLPAQIVNLAALKYLDLRRNLLVELPSDLHKLTGLTRLDISENRIQNLPTDMRRMERLTEFVCDHNPLVTPPAALCTRGLNHVKKFLDNEERKRGGGPAGVAGDTGTLTQAGHRGLRSRESFQLTLRHPISKAGARDSGYTTSDGSTGYNEKRFSGAGGKDDIDAADEIRRFAAQRMEFTRSPKKPQQPLQQRHQLFGPSTQPTLTSFQSSTSSHDLCNVSPSSEAATLQATAGGPATPSTLSPTSEFKPIQPDPTMPKTGDGVFGSGDLLLGPIPGRCLTPEEELRQRREAIVAKQRAEVKRVQKEALIQFVKQRQSPLPGGGQSLTHPQQPPPPPPPLLGQGGQTQSGHPATLPVSFSQQHQQQLPQQISPTSESTPPLPNFTMRRGLDRAREEQELLGRMRAIIEARLKMALPENLAGALTDGVVLCHLANHVRPRSVATIHVPSATNPKLTMAKCRRNVDNFLDACRRLGVPPEETCESGDVLAEFDARALLTTIESFIRVAGRQSSAGIGGTSTKPTAKPPPPPLPIRSSSDPAYTGPQTGPQTASGSNQLAVNNNLPKPCDEQPAKQDPAGTGGLATVGARSIEAVSRNESPVSTSEDISNLENLEYDLLEVRLSSSKTTPPQHSSAEDTEAALPSDTSLEDEAALEGNTTFRSMPPEYPGLQGLSRPNTVEVVKDRETGDVNRDNTMEQESSRRRKIKLVGDDGTVIADSREQYIQQRGNTSSVRKLRSLFERSAEPCATLDQQHRTMPHNQKDGSGSDSRERADVQKNGHHHLNRVDEQYREQIDTIEPVKEECNQQTIGGQPCKGISSSSKNESFFTTNVKAGIGTACISLVVYLYAYHPWILILLTTIVALVLYKNFFPTTSNPGHKNDNDLVGASSQNPDKPTVDSDSTAALEQNDPARACANSRNASNEGATSDNLLNDKDSR</sequence>
<dbReference type="InterPro" id="IPR003591">
    <property type="entry name" value="Leu-rich_rpt_typical-subtyp"/>
</dbReference>
<keyword evidence="2" id="KW-0677">Repeat</keyword>
<dbReference type="FunCoup" id="A0A7M7M9Y1">
    <property type="interactions" value="780"/>
</dbReference>
<dbReference type="InterPro" id="IPR001715">
    <property type="entry name" value="CH_dom"/>
</dbReference>
<evidence type="ECO:0000256" key="1">
    <source>
        <dbReference type="ARBA" id="ARBA00022614"/>
    </source>
</evidence>
<dbReference type="PANTHER" id="PTHR48051:SF21">
    <property type="entry name" value="CALPONIN-HOMOLOGY (CH) DOMAIN-CONTAINING PROTEIN"/>
    <property type="match status" value="1"/>
</dbReference>
<keyword evidence="1" id="KW-0433">Leucine-rich repeat</keyword>
<feature type="transmembrane region" description="Helical" evidence="4">
    <location>
        <begin position="1022"/>
        <end position="1044"/>
    </location>
</feature>
<feature type="compositionally biased region" description="Low complexity" evidence="3">
    <location>
        <begin position="1089"/>
        <end position="1100"/>
    </location>
</feature>
<protein>
    <recommendedName>
        <fullName evidence="5">Calponin-homology (CH) domain-containing protein</fullName>
    </recommendedName>
</protein>
<dbReference type="Gene3D" id="3.80.10.10">
    <property type="entry name" value="Ribonuclease Inhibitor"/>
    <property type="match status" value="1"/>
</dbReference>
<proteinExistence type="predicted"/>
<dbReference type="Pfam" id="PF13855">
    <property type="entry name" value="LRR_8"/>
    <property type="match status" value="1"/>
</dbReference>
<dbReference type="CDD" id="cd21205">
    <property type="entry name" value="CH_LRCH"/>
    <property type="match status" value="1"/>
</dbReference>